<dbReference type="CDD" id="cd04185">
    <property type="entry name" value="GT_2_like_b"/>
    <property type="match status" value="1"/>
</dbReference>
<dbReference type="GO" id="GO:0016757">
    <property type="term" value="F:glycosyltransferase activity"/>
    <property type="evidence" value="ECO:0007669"/>
    <property type="project" value="UniProtKB-KW"/>
</dbReference>
<gene>
    <name evidence="6" type="ORF">AL0462_1608</name>
</gene>
<accession>A0A1X2ZNM5</accession>
<evidence type="ECO:0000256" key="2">
    <source>
        <dbReference type="ARBA" id="ARBA00006739"/>
    </source>
</evidence>
<name>A0A1X2ZNM5_BIFAD</name>
<evidence type="ECO:0000313" key="7">
    <source>
        <dbReference type="Proteomes" id="UP000193905"/>
    </source>
</evidence>
<dbReference type="EMBL" id="LNKH01000010">
    <property type="protein sequence ID" value="OSG96008.1"/>
    <property type="molecule type" value="Genomic_DNA"/>
</dbReference>
<protein>
    <submittedName>
        <fullName evidence="6">Glycosyltransferase, group 2 family protein</fullName>
    </submittedName>
</protein>
<evidence type="ECO:0000256" key="1">
    <source>
        <dbReference type="ARBA" id="ARBA00004776"/>
    </source>
</evidence>
<dbReference type="PANTHER" id="PTHR43179">
    <property type="entry name" value="RHAMNOSYLTRANSFERASE WBBL"/>
    <property type="match status" value="1"/>
</dbReference>
<evidence type="ECO:0000256" key="3">
    <source>
        <dbReference type="ARBA" id="ARBA00022676"/>
    </source>
</evidence>
<evidence type="ECO:0000259" key="5">
    <source>
        <dbReference type="Pfam" id="PF00535"/>
    </source>
</evidence>
<reference evidence="6 7" key="1">
    <citation type="journal article" date="2016" name="Sci. Rep.">
        <title>Evaluation of genetic diversity among strains of the human gut commensal Bifidobacterium adolescentis.</title>
        <authorList>
            <person name="Duranti S."/>
            <person name="Milani C."/>
            <person name="Lugli G.A."/>
            <person name="Mancabelli L."/>
            <person name="Turroni F."/>
            <person name="Ferrario C."/>
            <person name="Mangifesta M."/>
            <person name="Viappiani A."/>
            <person name="Sanchez B."/>
            <person name="Margolles A."/>
            <person name="van Sinderen D."/>
            <person name="Ventura M."/>
        </authorList>
    </citation>
    <scope>NUCLEOTIDE SEQUENCE [LARGE SCALE GENOMIC DNA]</scope>
    <source>
        <strain evidence="6 7">AL46-2</strain>
    </source>
</reference>
<dbReference type="SUPFAM" id="SSF53448">
    <property type="entry name" value="Nucleotide-diphospho-sugar transferases"/>
    <property type="match status" value="1"/>
</dbReference>
<sequence>MSTDVRKVAAVVVTYNRLEKLKKVLASLESQTRLPQMLVIVNNAATDGTAEYLQEYAQRFALSDSMQLDIVTLEKNEGGAGGFSAGMRRSYELGADYAWIFDDDGYPEPDALDKLVLGYDSAVAELGPDVPFACSMVKFIDGTISEMNNPIPTWDWGRLKAKGLDIVMVSRCSFVSVLIPRWVMEAFGLPYKEYFIWFDDAEYTLRITKSCPGVQVLDSVVLHDMGVNRGVNFSMIDEKNAWKFSYGVRNEASYHLHHEGFYQYLRFCALVWNGMRHGNVAKPLRKKMYKKMIEAWKFNPRVDYPQVAAK</sequence>
<comment type="similarity">
    <text evidence="2">Belongs to the glycosyltransferase 2 family.</text>
</comment>
<dbReference type="InterPro" id="IPR001173">
    <property type="entry name" value="Glyco_trans_2-like"/>
</dbReference>
<dbReference type="PANTHER" id="PTHR43179:SF12">
    <property type="entry name" value="GALACTOFURANOSYLTRANSFERASE GLFT2"/>
    <property type="match status" value="1"/>
</dbReference>
<dbReference type="RefSeq" id="WP_085381170.1">
    <property type="nucleotide sequence ID" value="NZ_CAXYMC010000031.1"/>
</dbReference>
<keyword evidence="3" id="KW-0328">Glycosyltransferase</keyword>
<dbReference type="Gene3D" id="3.90.550.10">
    <property type="entry name" value="Spore Coat Polysaccharide Biosynthesis Protein SpsA, Chain A"/>
    <property type="match status" value="1"/>
</dbReference>
<feature type="domain" description="Glycosyltransferase 2-like" evidence="5">
    <location>
        <begin position="11"/>
        <end position="117"/>
    </location>
</feature>
<keyword evidence="4 6" id="KW-0808">Transferase</keyword>
<comment type="pathway">
    <text evidence="1">Cell wall biogenesis; cell wall polysaccharide biosynthesis.</text>
</comment>
<evidence type="ECO:0000256" key="4">
    <source>
        <dbReference type="ARBA" id="ARBA00022679"/>
    </source>
</evidence>
<evidence type="ECO:0000313" key="6">
    <source>
        <dbReference type="EMBL" id="OSG96008.1"/>
    </source>
</evidence>
<proteinExistence type="inferred from homology"/>
<dbReference type="InterPro" id="IPR029044">
    <property type="entry name" value="Nucleotide-diphossugar_trans"/>
</dbReference>
<dbReference type="AlphaFoldDB" id="A0A1X2ZNM5"/>
<comment type="caution">
    <text evidence="6">The sequence shown here is derived from an EMBL/GenBank/DDBJ whole genome shotgun (WGS) entry which is preliminary data.</text>
</comment>
<dbReference type="Proteomes" id="UP000193905">
    <property type="component" value="Unassembled WGS sequence"/>
</dbReference>
<organism evidence="6 7">
    <name type="scientific">Bifidobacterium adolescentis</name>
    <dbReference type="NCBI Taxonomy" id="1680"/>
    <lineage>
        <taxon>Bacteria</taxon>
        <taxon>Bacillati</taxon>
        <taxon>Actinomycetota</taxon>
        <taxon>Actinomycetes</taxon>
        <taxon>Bifidobacteriales</taxon>
        <taxon>Bifidobacteriaceae</taxon>
        <taxon>Bifidobacterium</taxon>
    </lineage>
</organism>
<dbReference type="Pfam" id="PF00535">
    <property type="entry name" value="Glycos_transf_2"/>
    <property type="match status" value="1"/>
</dbReference>